<protein>
    <submittedName>
        <fullName evidence="2">NAD(P)H-binding protein</fullName>
    </submittedName>
</protein>
<proteinExistence type="predicted"/>
<dbReference type="InterPro" id="IPR036291">
    <property type="entry name" value="NAD(P)-bd_dom_sf"/>
</dbReference>
<feature type="domain" description="NAD(P)-binding" evidence="1">
    <location>
        <begin position="12"/>
        <end position="170"/>
    </location>
</feature>
<dbReference type="InterPro" id="IPR016040">
    <property type="entry name" value="NAD(P)-bd_dom"/>
</dbReference>
<dbReference type="EMBL" id="JBIAQY010000038">
    <property type="protein sequence ID" value="MFF3575119.1"/>
    <property type="molecule type" value="Genomic_DNA"/>
</dbReference>
<dbReference type="Proteomes" id="UP001601992">
    <property type="component" value="Unassembled WGS sequence"/>
</dbReference>
<evidence type="ECO:0000313" key="2">
    <source>
        <dbReference type="EMBL" id="MFF3575119.1"/>
    </source>
</evidence>
<dbReference type="Gene3D" id="3.90.25.10">
    <property type="entry name" value="UDP-galactose 4-epimerase, domain 1"/>
    <property type="match status" value="1"/>
</dbReference>
<dbReference type="InterPro" id="IPR051604">
    <property type="entry name" value="Ergot_Alk_Oxidoreductase"/>
</dbReference>
<accession>A0ABW6SIV9</accession>
<evidence type="ECO:0000259" key="1">
    <source>
        <dbReference type="Pfam" id="PF13460"/>
    </source>
</evidence>
<dbReference type="Gene3D" id="3.40.50.720">
    <property type="entry name" value="NAD(P)-binding Rossmann-like Domain"/>
    <property type="match status" value="1"/>
</dbReference>
<dbReference type="Pfam" id="PF13460">
    <property type="entry name" value="NAD_binding_10"/>
    <property type="match status" value="1"/>
</dbReference>
<dbReference type="SUPFAM" id="SSF51735">
    <property type="entry name" value="NAD(P)-binding Rossmann-fold domains"/>
    <property type="match status" value="1"/>
</dbReference>
<dbReference type="PANTHER" id="PTHR43162">
    <property type="match status" value="1"/>
</dbReference>
<organism evidence="2 3">
    <name type="scientific">Nocardia jiangxiensis</name>
    <dbReference type="NCBI Taxonomy" id="282685"/>
    <lineage>
        <taxon>Bacteria</taxon>
        <taxon>Bacillati</taxon>
        <taxon>Actinomycetota</taxon>
        <taxon>Actinomycetes</taxon>
        <taxon>Mycobacteriales</taxon>
        <taxon>Nocardiaceae</taxon>
        <taxon>Nocardia</taxon>
    </lineage>
</organism>
<dbReference type="PANTHER" id="PTHR43162:SF1">
    <property type="entry name" value="PRESTALK A DIFFERENTIATION PROTEIN A"/>
    <property type="match status" value="1"/>
</dbReference>
<comment type="caution">
    <text evidence="2">The sequence shown here is derived from an EMBL/GenBank/DDBJ whole genome shotgun (WGS) entry which is preliminary data.</text>
</comment>
<sequence length="282" mass="29947">MDESQHTVLVTGATGKTGSRVVSNLRSRSIAVRTAARSGADITFDWSDHDTYAPALEAVTGVYLIAPIMRTDFAADVSLFLDQAESAGVEHVTFLSAYGMEHAPVEVATRSVEQDLIARNRLSHTILRPAWFMQNFSETFLEPIDGAIVVPTGEGAEAFIDADDIAAVAAITLITPAAHTGAAYSLTGPQALTVAEAAAIISETSGQRVIHQDLDRETWIAGVLSTGMPVEYGPVLRQLTETIASGNGSHPDNTVEKITGSPARTFRDFAHANAAAWSEGLK</sequence>
<evidence type="ECO:0000313" key="3">
    <source>
        <dbReference type="Proteomes" id="UP001601992"/>
    </source>
</evidence>
<reference evidence="2 3" key="1">
    <citation type="submission" date="2024-10" db="EMBL/GenBank/DDBJ databases">
        <title>The Natural Products Discovery Center: Release of the First 8490 Sequenced Strains for Exploring Actinobacteria Biosynthetic Diversity.</title>
        <authorList>
            <person name="Kalkreuter E."/>
            <person name="Kautsar S.A."/>
            <person name="Yang D."/>
            <person name="Bader C.D."/>
            <person name="Teijaro C.N."/>
            <person name="Fluegel L."/>
            <person name="Davis C.M."/>
            <person name="Simpson J.R."/>
            <person name="Lauterbach L."/>
            <person name="Steele A.D."/>
            <person name="Gui C."/>
            <person name="Meng S."/>
            <person name="Li G."/>
            <person name="Viehrig K."/>
            <person name="Ye F."/>
            <person name="Su P."/>
            <person name="Kiefer A.F."/>
            <person name="Nichols A."/>
            <person name="Cepeda A.J."/>
            <person name="Yan W."/>
            <person name="Fan B."/>
            <person name="Jiang Y."/>
            <person name="Adhikari A."/>
            <person name="Zheng C.-J."/>
            <person name="Schuster L."/>
            <person name="Cowan T.M."/>
            <person name="Smanski M.J."/>
            <person name="Chevrette M.G."/>
            <person name="De Carvalho L.P.S."/>
            <person name="Shen B."/>
        </authorList>
    </citation>
    <scope>NUCLEOTIDE SEQUENCE [LARGE SCALE GENOMIC DNA]</scope>
    <source>
        <strain evidence="2 3">NPDC002593</strain>
    </source>
</reference>
<gene>
    <name evidence="2" type="ORF">ACFYXQ_46040</name>
</gene>
<keyword evidence="3" id="KW-1185">Reference proteome</keyword>
<name>A0ABW6SIV9_9NOCA</name>
<dbReference type="RefSeq" id="WP_040829851.1">
    <property type="nucleotide sequence ID" value="NZ_JBIAQY010000038.1"/>
</dbReference>